<feature type="domain" description="Nitroreductase" evidence="2">
    <location>
        <begin position="154"/>
        <end position="340"/>
    </location>
</feature>
<evidence type="ECO:0000259" key="2">
    <source>
        <dbReference type="Pfam" id="PF00881"/>
    </source>
</evidence>
<dbReference type="InterPro" id="IPR029479">
    <property type="entry name" value="Nitroreductase"/>
</dbReference>
<dbReference type="PANTHER" id="PTHR43745">
    <property type="entry name" value="NITROREDUCTASE MJ1384-RELATED"/>
    <property type="match status" value="1"/>
</dbReference>
<keyword evidence="4" id="KW-1185">Reference proteome</keyword>
<dbReference type="EMBL" id="CP022433">
    <property type="protein sequence ID" value="ASN24167.1"/>
    <property type="molecule type" value="Genomic_DNA"/>
</dbReference>
<name>A0A221NW24_9ACTN</name>
<dbReference type="SUPFAM" id="SSF55469">
    <property type="entry name" value="FMN-dependent nitroreductase-like"/>
    <property type="match status" value="1"/>
</dbReference>
<evidence type="ECO:0000313" key="3">
    <source>
        <dbReference type="EMBL" id="ASN24167.1"/>
    </source>
</evidence>
<dbReference type="Gene3D" id="3.40.109.10">
    <property type="entry name" value="NADH Oxidase"/>
    <property type="match status" value="1"/>
</dbReference>
<organism evidence="3 4">
    <name type="scientific">Streptomyces pluripotens</name>
    <dbReference type="NCBI Taxonomy" id="1355015"/>
    <lineage>
        <taxon>Bacteria</taxon>
        <taxon>Bacillati</taxon>
        <taxon>Actinomycetota</taxon>
        <taxon>Actinomycetes</taxon>
        <taxon>Kitasatosporales</taxon>
        <taxon>Streptomycetaceae</taxon>
        <taxon>Streptomyces</taxon>
    </lineage>
</organism>
<evidence type="ECO:0000313" key="4">
    <source>
        <dbReference type="Proteomes" id="UP000031501"/>
    </source>
</evidence>
<dbReference type="PANTHER" id="PTHR43745:SF2">
    <property type="entry name" value="NITROREDUCTASE MJ1384-RELATED"/>
    <property type="match status" value="1"/>
</dbReference>
<dbReference type="InterPro" id="IPR020051">
    <property type="entry name" value="SagB-type_dehydrogenase"/>
</dbReference>
<reference evidence="3 4" key="1">
    <citation type="submission" date="2017-07" db="EMBL/GenBank/DDBJ databases">
        <title>Genome sequence of Streptomyces pluripotens MUSC 137T.</title>
        <authorList>
            <person name="Ser H.-L."/>
            <person name="Lee L.-H."/>
        </authorList>
    </citation>
    <scope>NUCLEOTIDE SEQUENCE [LARGE SCALE GENOMIC DNA]</scope>
    <source>
        <strain evidence="3 4">MUSC 137</strain>
    </source>
</reference>
<gene>
    <name evidence="3" type="ORF">LK07_09080</name>
</gene>
<dbReference type="InterPro" id="IPR052544">
    <property type="entry name" value="Bacteriocin_Proc_Enz"/>
</dbReference>
<dbReference type="GO" id="GO:0016491">
    <property type="term" value="F:oxidoreductase activity"/>
    <property type="evidence" value="ECO:0007669"/>
    <property type="project" value="InterPro"/>
</dbReference>
<dbReference type="KEGG" id="splu:LK06_007980"/>
<sequence>MLLLLRCRRPPARLTSAALGSGRAACGPPGSTQGVKKGFPPVGDTPVDSDLILSSVASTARRTISPGLAGVGLRTHALRLDNLSSDRFPRPAEEFLLASRLRRCDRETLLSIASYGADCEVVTRSRTDREPEAGADLLPLAPSSPLEAGLTAAVASRRSVRTWSGEPVRQEELAAVVRHAASVTAEGVADLMTGGTVPVALRAAPSAGGLYPVQLWVAVRRVAGMDPGVLRYLPDRDALARHAGPEAVDTLLASFDVQDGTVELDRAAAVLLLVARPWRAMRKYGPRGMRFVFHEAGAIAQNAHLAVTALGLGAVDFSGFYDDESNNALDIDGVYECLVHTVIVGTPR</sequence>
<feature type="region of interest" description="Disordered" evidence="1">
    <location>
        <begin position="19"/>
        <end position="40"/>
    </location>
</feature>
<dbReference type="AlphaFoldDB" id="A0A221NW24"/>
<accession>A0A221NW24</accession>
<dbReference type="Proteomes" id="UP000031501">
    <property type="component" value="Chromosome"/>
</dbReference>
<proteinExistence type="predicted"/>
<dbReference type="Pfam" id="PF00881">
    <property type="entry name" value="Nitroreductase"/>
    <property type="match status" value="1"/>
</dbReference>
<dbReference type="NCBIfam" id="TIGR03605">
    <property type="entry name" value="antibiot_sagB"/>
    <property type="match status" value="1"/>
</dbReference>
<protein>
    <submittedName>
        <fullName evidence="3">Dehydrogenase</fullName>
    </submittedName>
</protein>
<dbReference type="CDD" id="cd02142">
    <property type="entry name" value="McbC_SagB-like_oxidoreductase"/>
    <property type="match status" value="1"/>
</dbReference>
<dbReference type="STRING" id="1355015.LK06_007980"/>
<evidence type="ECO:0000256" key="1">
    <source>
        <dbReference type="SAM" id="MobiDB-lite"/>
    </source>
</evidence>
<dbReference type="InterPro" id="IPR000415">
    <property type="entry name" value="Nitroreductase-like"/>
</dbReference>